<reference evidence="12" key="1">
    <citation type="journal article" date="2018" name="Nat. Plants">
        <title>Whole-genome landscape of Medicago truncatula symbiotic genes.</title>
        <authorList>
            <person name="Pecrix Y."/>
            <person name="Staton S.E."/>
            <person name="Sallet E."/>
            <person name="Lelandais-Briere C."/>
            <person name="Moreau S."/>
            <person name="Carrere S."/>
            <person name="Blein T."/>
            <person name="Jardinaud M.F."/>
            <person name="Latrasse D."/>
            <person name="Zouine M."/>
            <person name="Zahm M."/>
            <person name="Kreplak J."/>
            <person name="Mayjonade B."/>
            <person name="Satge C."/>
            <person name="Perez M."/>
            <person name="Cauet S."/>
            <person name="Marande W."/>
            <person name="Chantry-Darmon C."/>
            <person name="Lopez-Roques C."/>
            <person name="Bouchez O."/>
            <person name="Berard A."/>
            <person name="Debelle F."/>
            <person name="Munos S."/>
            <person name="Bendahmane A."/>
            <person name="Berges H."/>
            <person name="Niebel A."/>
            <person name="Buitink J."/>
            <person name="Frugier F."/>
            <person name="Benhamed M."/>
            <person name="Crespi M."/>
            <person name="Gouzy J."/>
            <person name="Gamas P."/>
        </authorList>
    </citation>
    <scope>NUCLEOTIDE SEQUENCE [LARGE SCALE GENOMIC DNA]</scope>
    <source>
        <strain evidence="12">cv. Jemalong A17</strain>
    </source>
</reference>
<evidence type="ECO:0000256" key="2">
    <source>
        <dbReference type="ARBA" id="ARBA00022679"/>
    </source>
</evidence>
<evidence type="ECO:0000256" key="1">
    <source>
        <dbReference type="ARBA" id="ARBA00005842"/>
    </source>
</evidence>
<evidence type="ECO:0000313" key="11">
    <source>
        <dbReference type="EMBL" id="RHN74879.1"/>
    </source>
</evidence>
<dbReference type="Proteomes" id="UP000265566">
    <property type="component" value="Chromosome 2"/>
</dbReference>
<proteinExistence type="inferred from homology"/>
<dbReference type="GO" id="GO:0009691">
    <property type="term" value="P:cytokinin biosynthetic process"/>
    <property type="evidence" value="ECO:0007669"/>
    <property type="project" value="UniProtKB-KW"/>
</dbReference>
<gene>
    <name evidence="11" type="ORF">MtrunA17_Chr2g0315111</name>
</gene>
<dbReference type="SUPFAM" id="SSF52540">
    <property type="entry name" value="P-loop containing nucleoside triphosphate hydrolases"/>
    <property type="match status" value="1"/>
</dbReference>
<dbReference type="GO" id="GO:0052622">
    <property type="term" value="F:ATP/ADP dimethylallyltransferase activity"/>
    <property type="evidence" value="ECO:0007669"/>
    <property type="project" value="UniProtKB-EC"/>
</dbReference>
<accession>A0A396J9D0</accession>
<dbReference type="PANTHER" id="PTHR11088">
    <property type="entry name" value="TRNA DIMETHYLALLYLTRANSFERASE"/>
    <property type="match status" value="1"/>
</dbReference>
<evidence type="ECO:0000256" key="7">
    <source>
        <dbReference type="ARBA" id="ARBA00051744"/>
    </source>
</evidence>
<keyword evidence="2 11" id="KW-0808">Transferase</keyword>
<dbReference type="Gene3D" id="3.40.50.300">
    <property type="entry name" value="P-loop containing nucleotide triphosphate hydrolases"/>
    <property type="match status" value="1"/>
</dbReference>
<keyword evidence="5" id="KW-0067">ATP-binding</keyword>
<dbReference type="EMBL" id="PSQE01000002">
    <property type="protein sequence ID" value="RHN74879.1"/>
    <property type="molecule type" value="Genomic_DNA"/>
</dbReference>
<organism evidence="11 12">
    <name type="scientific">Medicago truncatula</name>
    <name type="common">Barrel medic</name>
    <name type="synonym">Medicago tribuloides</name>
    <dbReference type="NCBI Taxonomy" id="3880"/>
    <lineage>
        <taxon>Eukaryota</taxon>
        <taxon>Viridiplantae</taxon>
        <taxon>Streptophyta</taxon>
        <taxon>Embryophyta</taxon>
        <taxon>Tracheophyta</taxon>
        <taxon>Spermatophyta</taxon>
        <taxon>Magnoliopsida</taxon>
        <taxon>eudicotyledons</taxon>
        <taxon>Gunneridae</taxon>
        <taxon>Pentapetalae</taxon>
        <taxon>rosids</taxon>
        <taxon>fabids</taxon>
        <taxon>Fabales</taxon>
        <taxon>Fabaceae</taxon>
        <taxon>Papilionoideae</taxon>
        <taxon>50 kb inversion clade</taxon>
        <taxon>NPAAA clade</taxon>
        <taxon>Hologalegina</taxon>
        <taxon>IRL clade</taxon>
        <taxon>Trifolieae</taxon>
        <taxon>Medicago</taxon>
    </lineage>
</organism>
<dbReference type="FunFam" id="1.10.287.890:FF:000002">
    <property type="entry name" value="Adenylate isopentenyltransferase 5, chloroplastic"/>
    <property type="match status" value="1"/>
</dbReference>
<evidence type="ECO:0000256" key="5">
    <source>
        <dbReference type="ARBA" id="ARBA00022840"/>
    </source>
</evidence>
<dbReference type="Gene3D" id="1.10.287.890">
    <property type="entry name" value="Crystal structure of tRNA isopentenylpyrophosphate transferase (bh2366) domain"/>
    <property type="match status" value="1"/>
</dbReference>
<evidence type="ECO:0000256" key="6">
    <source>
        <dbReference type="ARBA" id="ARBA00022946"/>
    </source>
</evidence>
<dbReference type="PANTHER" id="PTHR11088:SF59">
    <property type="entry name" value="ADENYLATE ISOPENTENYLTRANSFERASE"/>
    <property type="match status" value="1"/>
</dbReference>
<dbReference type="GO" id="GO:0005524">
    <property type="term" value="F:ATP binding"/>
    <property type="evidence" value="ECO:0007669"/>
    <property type="project" value="UniProtKB-KW"/>
</dbReference>
<dbReference type="AlphaFoldDB" id="A0A396J9D0"/>
<comment type="catalytic activity">
    <reaction evidence="8">
        <text>dimethylallyl diphosphate + ADP = N(6)-(dimethylallyl)adenosine 5'-diphosphate + diphosphate</text>
        <dbReference type="Rhea" id="RHEA:36327"/>
        <dbReference type="ChEBI" id="CHEBI:33019"/>
        <dbReference type="ChEBI" id="CHEBI:57623"/>
        <dbReference type="ChEBI" id="CHEBI:73533"/>
        <dbReference type="ChEBI" id="CHEBI:456216"/>
        <dbReference type="EC" id="2.5.1.112"/>
    </reaction>
</comment>
<sequence length="319" mass="36293">MFCFFFLQIFHPENNMAFTTSTLAEKKNKVLFILGATGTGKTKLSINLSTYYPAEIINSDKIQVYKGLDIVTNKVLESERCSIPHHILGIIDDPEYDFTMNDFCKHVLESLDLIIGNGHLPIIVGGSNSYLRKLVEDPTIAFLSKYDCCFIWVDVSLPTLFKYVGKRVDEMVEGGMVDEIREYFVPGADNTKGIRRAIGVPELDSFFAIEKKSGIDDAIKEMILKKAIEETKQNTCILAKNQLSKIQNMTHMLESMVYKIDSTEVFEALLRGEDYKHLHQEIVIKPSKEIVKRFLEETTDEFGYEKYSNDNVKHASNGV</sequence>
<dbReference type="Pfam" id="PF01715">
    <property type="entry name" value="IPPT"/>
    <property type="match status" value="2"/>
</dbReference>
<evidence type="ECO:0000256" key="9">
    <source>
        <dbReference type="ARBA" id="ARBA00055191"/>
    </source>
</evidence>
<dbReference type="EC" id="2.5.1.112" evidence="10"/>
<comment type="caution">
    <text evidence="11">The sequence shown here is derived from an EMBL/GenBank/DDBJ whole genome shotgun (WGS) entry which is preliminary data.</text>
</comment>
<dbReference type="GO" id="GO:0009824">
    <property type="term" value="F:AMP dimethylallyltransferase activity"/>
    <property type="evidence" value="ECO:0007669"/>
    <property type="project" value="UniProtKB-ARBA"/>
</dbReference>
<evidence type="ECO:0000256" key="10">
    <source>
        <dbReference type="ARBA" id="ARBA00066838"/>
    </source>
</evidence>
<protein>
    <recommendedName>
        <fullName evidence="10">adenylate dimethylallyltransferase (ADP/ATP-dependent)</fullName>
        <ecNumber evidence="10">2.5.1.112</ecNumber>
    </recommendedName>
</protein>
<comment type="similarity">
    <text evidence="1">Belongs to the IPP transferase family.</text>
</comment>
<keyword evidence="4" id="KW-0547">Nucleotide-binding</keyword>
<dbReference type="GO" id="GO:0005737">
    <property type="term" value="C:cytoplasm"/>
    <property type="evidence" value="ECO:0007669"/>
    <property type="project" value="UniProtKB-ARBA"/>
</dbReference>
<evidence type="ECO:0000256" key="8">
    <source>
        <dbReference type="ARBA" id="ARBA00052386"/>
    </source>
</evidence>
<comment type="catalytic activity">
    <reaction evidence="7">
        <text>dimethylallyl diphosphate + ATP = N(6)-(dimethylallyl)adenosine 5'-triphosphate + diphosphate</text>
        <dbReference type="Rhea" id="RHEA:36331"/>
        <dbReference type="ChEBI" id="CHEBI:30616"/>
        <dbReference type="ChEBI" id="CHEBI:33019"/>
        <dbReference type="ChEBI" id="CHEBI:57623"/>
        <dbReference type="ChEBI" id="CHEBI:73532"/>
        <dbReference type="EC" id="2.5.1.112"/>
    </reaction>
</comment>
<evidence type="ECO:0000256" key="3">
    <source>
        <dbReference type="ARBA" id="ARBA00022712"/>
    </source>
</evidence>
<keyword evidence="6" id="KW-0809">Transit peptide</keyword>
<dbReference type="InterPro" id="IPR027417">
    <property type="entry name" value="P-loop_NTPase"/>
</dbReference>
<evidence type="ECO:0000313" key="12">
    <source>
        <dbReference type="Proteomes" id="UP000265566"/>
    </source>
</evidence>
<name>A0A396J9D0_MEDTR</name>
<dbReference type="InterPro" id="IPR039657">
    <property type="entry name" value="Dimethylallyltransferase"/>
</dbReference>
<evidence type="ECO:0000256" key="4">
    <source>
        <dbReference type="ARBA" id="ARBA00022741"/>
    </source>
</evidence>
<dbReference type="Gramene" id="rna11011">
    <property type="protein sequence ID" value="RHN74879.1"/>
    <property type="gene ID" value="gene11011"/>
</dbReference>
<comment type="function">
    <text evidence="9">Involved in cytokinin biosynthesis. Catalyzes the transfer of an isopentenyl group from dimethylallyl diphosphate (DMAPP) to ATP and ADP.</text>
</comment>
<keyword evidence="3" id="KW-0203">Cytokinin biosynthesis</keyword>